<evidence type="ECO:0000259" key="3">
    <source>
        <dbReference type="SMART" id="SM00421"/>
    </source>
</evidence>
<dbReference type="InterPro" id="IPR041664">
    <property type="entry name" value="AAA_16"/>
</dbReference>
<evidence type="ECO:0000313" key="5">
    <source>
        <dbReference type="Proteomes" id="UP000569329"/>
    </source>
</evidence>
<keyword evidence="1" id="KW-0547">Nucleotide-binding</keyword>
<dbReference type="GO" id="GO:0005524">
    <property type="term" value="F:ATP binding"/>
    <property type="evidence" value="ECO:0007669"/>
    <property type="project" value="UniProtKB-KW"/>
</dbReference>
<evidence type="ECO:0000256" key="1">
    <source>
        <dbReference type="ARBA" id="ARBA00022741"/>
    </source>
</evidence>
<dbReference type="InterPro" id="IPR011990">
    <property type="entry name" value="TPR-like_helical_dom_sf"/>
</dbReference>
<dbReference type="GO" id="GO:0005737">
    <property type="term" value="C:cytoplasm"/>
    <property type="evidence" value="ECO:0007669"/>
    <property type="project" value="TreeGrafter"/>
</dbReference>
<proteinExistence type="predicted"/>
<feature type="domain" description="HTH luxR-type" evidence="3">
    <location>
        <begin position="840"/>
        <end position="897"/>
    </location>
</feature>
<dbReference type="SUPFAM" id="SSF52540">
    <property type="entry name" value="P-loop containing nucleoside triphosphate hydrolases"/>
    <property type="match status" value="1"/>
</dbReference>
<dbReference type="InterPro" id="IPR027417">
    <property type="entry name" value="P-loop_NTPase"/>
</dbReference>
<dbReference type="InterPro" id="IPR000792">
    <property type="entry name" value="Tscrpt_reg_LuxR_C"/>
</dbReference>
<gene>
    <name evidence="4" type="ORF">FHX42_003587</name>
</gene>
<dbReference type="Gene3D" id="1.10.10.10">
    <property type="entry name" value="Winged helix-like DNA-binding domain superfamily/Winged helix DNA-binding domain"/>
    <property type="match status" value="1"/>
</dbReference>
<accession>A0A839E4D0</accession>
<dbReference type="EMBL" id="JACGWZ010000005">
    <property type="protein sequence ID" value="MBA8826211.1"/>
    <property type="molecule type" value="Genomic_DNA"/>
</dbReference>
<dbReference type="PANTHER" id="PTHR16305:SF28">
    <property type="entry name" value="GUANYLATE CYCLASE DOMAIN-CONTAINING PROTEIN"/>
    <property type="match status" value="1"/>
</dbReference>
<keyword evidence="5" id="KW-1185">Reference proteome</keyword>
<dbReference type="GO" id="GO:0004016">
    <property type="term" value="F:adenylate cyclase activity"/>
    <property type="evidence" value="ECO:0007669"/>
    <property type="project" value="TreeGrafter"/>
</dbReference>
<dbReference type="Pfam" id="PF13191">
    <property type="entry name" value="AAA_16"/>
    <property type="match status" value="1"/>
</dbReference>
<evidence type="ECO:0000313" key="4">
    <source>
        <dbReference type="EMBL" id="MBA8826211.1"/>
    </source>
</evidence>
<evidence type="ECO:0000256" key="2">
    <source>
        <dbReference type="ARBA" id="ARBA00022840"/>
    </source>
</evidence>
<dbReference type="InterPro" id="IPR016032">
    <property type="entry name" value="Sig_transdc_resp-reg_C-effctor"/>
</dbReference>
<dbReference type="Proteomes" id="UP000569329">
    <property type="component" value="Unassembled WGS sequence"/>
</dbReference>
<dbReference type="Gene3D" id="1.25.40.10">
    <property type="entry name" value="Tetratricopeptide repeat domain"/>
    <property type="match status" value="1"/>
</dbReference>
<dbReference type="GO" id="GO:0003677">
    <property type="term" value="F:DNA binding"/>
    <property type="evidence" value="ECO:0007669"/>
    <property type="project" value="UniProtKB-KW"/>
</dbReference>
<dbReference type="SUPFAM" id="SSF46894">
    <property type="entry name" value="C-terminal effector domain of the bipartite response regulators"/>
    <property type="match status" value="1"/>
</dbReference>
<name>A0A839E4D0_9PSEU</name>
<protein>
    <submittedName>
        <fullName evidence="4">DNA-binding CsgD family transcriptional regulator/tetratricopeptide (TPR) repeat protein</fullName>
    </submittedName>
</protein>
<dbReference type="InterPro" id="IPR036388">
    <property type="entry name" value="WH-like_DNA-bd_sf"/>
</dbReference>
<sequence>MRAGEPRLTLLAGEAGLGRSTVLEAIADKLTGTGTRVLTVRLSENDTAGHYGLLYRLLAELELSEEHPPSATTSENSALGLVARLSADDHDPSSSTASAQLAGIVSSAVRRHLPLTVLVDDAQWADIGTVSLLDQFIRRFAGPGFTVVATWRCWPPTGPDDHQRATTMHRLVAGGAARVITMRPLARAETTALIAASVRAVPDSELVDRLHTDSRGNPAALNSEIEAQLESGALRVVDRHAYSQRTLDPLPLSEQHPLLAAIRDSGALCWSVARTMTVLAPLGDAAAGLVAEALEIDPTVAHASLRSLETGRVLVGSSKAGWKFRAPVVRQALEASLGPYEQQRLCALAVRAVWDGVAEPADETFLPDQLVAAGRLVDPERSTDELLAGSEAVMFTDGARAVRWLRALVDRVHEPDKRSMALLSHSAACAIHNRLEESVDSARAVLVEYAERLSAETLQETELVYVLSLAACGQWSELNRLAAREISLSGGPANELVTRAFALLFLGRYTDGDELLREHQRSWTTANPVTADLGHIYRGGAGVLTGDPSLLRRFLADPRSWRSRDHPRHRFEQIRYEVDMLLMLGERDEATRVLRANDVSVEQLHNTERSLLRLLRGEHSAALDMARRSIAEGGYSTRPLVPVVMARGAAGVLIGRGWLTRARELTDMARGMHLDHLLDHADVRCLRALGEPENADELLRSALHSADENGFVLGTEHMWADLAVREHALGNHEQAVRCVHRAQGVAEALGTHRAKLTYLVSRARVHGDRAAGRTAVRRARERAIPDESAWVFTSVALCGIDTKRLLSDAYVLLGELDALLWRAQLRGIMRAHHVPVPGRSITTAENERLLAVLVTEGLTNRQLALLFGTSEKSVESRLNRMFARTGHRSRVELAAAMLTDEYRG</sequence>
<dbReference type="GO" id="GO:0006355">
    <property type="term" value="P:regulation of DNA-templated transcription"/>
    <property type="evidence" value="ECO:0007669"/>
    <property type="project" value="InterPro"/>
</dbReference>
<organism evidence="4 5">
    <name type="scientific">Halosaccharopolyspora lacisalsi</name>
    <dbReference type="NCBI Taxonomy" id="1000566"/>
    <lineage>
        <taxon>Bacteria</taxon>
        <taxon>Bacillati</taxon>
        <taxon>Actinomycetota</taxon>
        <taxon>Actinomycetes</taxon>
        <taxon>Pseudonocardiales</taxon>
        <taxon>Pseudonocardiaceae</taxon>
        <taxon>Halosaccharopolyspora</taxon>
    </lineage>
</organism>
<keyword evidence="2" id="KW-0067">ATP-binding</keyword>
<reference evidence="4 5" key="1">
    <citation type="submission" date="2020-07" db="EMBL/GenBank/DDBJ databases">
        <title>Sequencing the genomes of 1000 actinobacteria strains.</title>
        <authorList>
            <person name="Klenk H.-P."/>
        </authorList>
    </citation>
    <scope>NUCLEOTIDE SEQUENCE [LARGE SCALE GENOMIC DNA]</scope>
    <source>
        <strain evidence="4 5">DSM 45975</strain>
    </source>
</reference>
<dbReference type="SMART" id="SM00421">
    <property type="entry name" value="HTH_LUXR"/>
    <property type="match status" value="1"/>
</dbReference>
<dbReference type="PANTHER" id="PTHR16305">
    <property type="entry name" value="TESTICULAR SOLUBLE ADENYLYL CYCLASE"/>
    <property type="match status" value="1"/>
</dbReference>
<keyword evidence="4" id="KW-0238">DNA-binding</keyword>
<comment type="caution">
    <text evidence="4">The sequence shown here is derived from an EMBL/GenBank/DDBJ whole genome shotgun (WGS) entry which is preliminary data.</text>
</comment>
<dbReference type="AlphaFoldDB" id="A0A839E4D0"/>